<dbReference type="Proteomes" id="UP001164743">
    <property type="component" value="Chromosome 7A"/>
</dbReference>
<organism evidence="4 5">
    <name type="scientific">Puccinia triticina</name>
    <dbReference type="NCBI Taxonomy" id="208348"/>
    <lineage>
        <taxon>Eukaryota</taxon>
        <taxon>Fungi</taxon>
        <taxon>Dikarya</taxon>
        <taxon>Basidiomycota</taxon>
        <taxon>Pucciniomycotina</taxon>
        <taxon>Pucciniomycetes</taxon>
        <taxon>Pucciniales</taxon>
        <taxon>Pucciniaceae</taxon>
        <taxon>Puccinia</taxon>
    </lineage>
</organism>
<evidence type="ECO:0000313" key="4">
    <source>
        <dbReference type="EMBL" id="WAQ86601.1"/>
    </source>
</evidence>
<dbReference type="EMBL" id="CP110427">
    <property type="protein sequence ID" value="WAQ86601.1"/>
    <property type="molecule type" value="Genomic_DNA"/>
</dbReference>
<keyword evidence="5" id="KW-1185">Reference proteome</keyword>
<dbReference type="SUPFAM" id="SSF52821">
    <property type="entry name" value="Rhodanese/Cell cycle control phosphatase"/>
    <property type="match status" value="2"/>
</dbReference>
<dbReference type="SMART" id="SM00450">
    <property type="entry name" value="RHOD"/>
    <property type="match status" value="2"/>
</dbReference>
<feature type="domain" description="Rhodanese" evidence="3">
    <location>
        <begin position="161"/>
        <end position="285"/>
    </location>
</feature>
<feature type="domain" description="Rhodanese" evidence="3">
    <location>
        <begin position="325"/>
        <end position="457"/>
    </location>
</feature>
<dbReference type="CDD" id="cd01448">
    <property type="entry name" value="TST_Repeat_1"/>
    <property type="match status" value="1"/>
</dbReference>
<sequence length="461" mass="51193">MATIRESEESDVESDVAKILDPDESFIANQTFEDKSFSVAKILDPDESFIANQTFEDESFAANESFIANDSFMANQTGETVEDNSEQNRAAVLSNSNLDKAQTSLPTSAGDPSYLQKQKTYEAIKQENISASSKVHSGKMSNAPAEQAVSLVSPQEVKAKGIENYKILDCSFSDPRSGQSALDEFRQRPKLPGASLFDHEVIADTAYTIDGTTKVGYMQPDSGTFKREMERLGITRNDHLLVYDYDGIIASPRAAWIFNAYGHPKVSVLDGGLPRWIKEECPVETGSPIEPERSEYELPGCDEALARGKVISYDAIVRNFKVTADGERMCVFDARPRGSFLGTGPELWPGLPSGHMPHSLSLPYTSLLTQPSDSEPYSKFLSPDQLEKIFLETLNNDHKKWEQIKHGQEEVVVTCAIGMTACIIWLAIRLCAPTAIYPRIYDESWVGYVLRKDAQILTNRE</sequence>
<evidence type="ECO:0000256" key="2">
    <source>
        <dbReference type="ARBA" id="ARBA00022737"/>
    </source>
</evidence>
<name>A0ABY7CMZ9_9BASI</name>
<protein>
    <recommendedName>
        <fullName evidence="3">Rhodanese domain-containing protein</fullName>
    </recommendedName>
</protein>
<evidence type="ECO:0000256" key="1">
    <source>
        <dbReference type="ARBA" id="ARBA00022679"/>
    </source>
</evidence>
<proteinExistence type="predicted"/>
<evidence type="ECO:0000313" key="5">
    <source>
        <dbReference type="Proteomes" id="UP001164743"/>
    </source>
</evidence>
<evidence type="ECO:0000259" key="3">
    <source>
        <dbReference type="PROSITE" id="PS50206"/>
    </source>
</evidence>
<dbReference type="PANTHER" id="PTHR11364:SF27">
    <property type="entry name" value="SULFURTRANSFERASE"/>
    <property type="match status" value="1"/>
</dbReference>
<reference evidence="4" key="1">
    <citation type="submission" date="2022-10" db="EMBL/GenBank/DDBJ databases">
        <title>Puccinia triticina Genome sequencing and assembly.</title>
        <authorList>
            <person name="Li C."/>
        </authorList>
    </citation>
    <scope>NUCLEOTIDE SEQUENCE</scope>
    <source>
        <strain evidence="4">Pt15</strain>
    </source>
</reference>
<accession>A0ABY7CMZ9</accession>
<dbReference type="InterPro" id="IPR045078">
    <property type="entry name" value="TST/MPST-like"/>
</dbReference>
<dbReference type="RefSeq" id="XP_053022156.1">
    <property type="nucleotide sequence ID" value="XM_053170923.1"/>
</dbReference>
<dbReference type="Pfam" id="PF00581">
    <property type="entry name" value="Rhodanese"/>
    <property type="match status" value="1"/>
</dbReference>
<keyword evidence="2" id="KW-0677">Repeat</keyword>
<gene>
    <name evidence="4" type="ORF">PtA15_7A327</name>
</gene>
<dbReference type="InterPro" id="IPR036873">
    <property type="entry name" value="Rhodanese-like_dom_sf"/>
</dbReference>
<dbReference type="PROSITE" id="PS50206">
    <property type="entry name" value="RHODANESE_3"/>
    <property type="match status" value="2"/>
</dbReference>
<dbReference type="Gene3D" id="3.40.250.10">
    <property type="entry name" value="Rhodanese-like domain"/>
    <property type="match status" value="2"/>
</dbReference>
<dbReference type="InterPro" id="IPR001763">
    <property type="entry name" value="Rhodanese-like_dom"/>
</dbReference>
<keyword evidence="1" id="KW-0808">Transferase</keyword>
<dbReference type="GeneID" id="77811818"/>
<dbReference type="PANTHER" id="PTHR11364">
    <property type="entry name" value="THIOSULFATE SULFERTANSFERASE"/>
    <property type="match status" value="1"/>
</dbReference>